<dbReference type="eggNOG" id="COG5301">
    <property type="taxonomic scope" value="Bacteria"/>
</dbReference>
<comment type="caution">
    <text evidence="2">The sequence shown here is derived from an EMBL/GenBank/DDBJ whole genome shotgun (WGS) entry which is preliminary data.</text>
</comment>
<keyword evidence="3" id="KW-1185">Reference proteome</keyword>
<protein>
    <recommendedName>
        <fullName evidence="4">BppU N-terminal domain-containing protein</fullName>
    </recommendedName>
</protein>
<reference evidence="2 3" key="1">
    <citation type="submission" date="2009-08" db="EMBL/GenBank/DDBJ databases">
        <authorList>
            <person name="Shrivastava S."/>
            <person name="Brinkac L.B."/>
            <person name="Brown J.L."/>
            <person name="Bruce D.B."/>
            <person name="Detter C."/>
            <person name="Green L.D."/>
            <person name="Munk C.A."/>
            <person name="Rogers Y.C."/>
            <person name="Tapia R."/>
            <person name="Sims D.R."/>
            <person name="Smith L.A."/>
            <person name="Smith T.J."/>
            <person name="Sutton G."/>
            <person name="Brettin T."/>
        </authorList>
    </citation>
    <scope>NUCLEOTIDE SEQUENCE [LARGE SCALE GENOMIC DNA]</scope>
    <source>
        <strain evidence="3">E4 str. BoNT E BL5262</strain>
    </source>
</reference>
<accession>C4IGZ0</accession>
<evidence type="ECO:0000313" key="2">
    <source>
        <dbReference type="EMBL" id="EEP53166.1"/>
    </source>
</evidence>
<evidence type="ECO:0000256" key="1">
    <source>
        <dbReference type="SAM" id="Coils"/>
    </source>
</evidence>
<dbReference type="RefSeq" id="WP_003414368.1">
    <property type="nucleotide sequence ID" value="NZ_ACOM01000005.1"/>
</dbReference>
<gene>
    <name evidence="2" type="ORF">CLP_2684</name>
</gene>
<dbReference type="HOGENOM" id="CLU_041639_0_0_9"/>
<keyword evidence="1" id="KW-0175">Coiled coil</keyword>
<feature type="coiled-coil region" evidence="1">
    <location>
        <begin position="214"/>
        <end position="245"/>
    </location>
</feature>
<sequence length="500" mass="54888">MISELYTEDLDINLKYNIYLHCVQNDDVILNINVYDKSLQADLSNYTCRLKAFKSDQIPLIQNTNIDVTGNVVKIEASKQLTTTAGIVKAELQFTDKSTLKKKSTFFIEIKVEKSSLNVDGAVSTPLCTLLEEIDNKLDQIENIGLVLDEAKQVRDTLESDIVVANTTNENIFQSISDADSKKREVEISISNASDKISEVEDSITNADNSRNALDRSKEVADETKIDLDNANVQAEKNIEELNKLGDVTDLAAKVQTNTENISKNTKSIESFDAQMNEKANLSDVKIFTSLADIGLSATDMTTDLASNLLKIITAAGANRQISLYPYESETNNNLYISIKTWCGFNTDAYHINIYTSINGKDNVPSKIEVIPNYNTGNNKMFLGFYDNALGVAQEIAITKKQQLTLLNGWLPYDVQPYTACCGNLLCVNMRIKSGTYTAGTWIAETGKIPLGGGSNFFQATDVSGSKIGSVALTNTGRIEIVGAFSHNADVSINFTATIN</sequence>
<proteinExistence type="predicted"/>
<name>C4IGZ0_CLOBU</name>
<evidence type="ECO:0000313" key="3">
    <source>
        <dbReference type="Proteomes" id="UP000003081"/>
    </source>
</evidence>
<organism evidence="2 3">
    <name type="scientific">Clostridium butyricum E4 str. BoNT E BL5262</name>
    <dbReference type="NCBI Taxonomy" id="632245"/>
    <lineage>
        <taxon>Bacteria</taxon>
        <taxon>Bacillati</taxon>
        <taxon>Bacillota</taxon>
        <taxon>Clostridia</taxon>
        <taxon>Eubacteriales</taxon>
        <taxon>Clostridiaceae</taxon>
        <taxon>Clostridium</taxon>
    </lineage>
</organism>
<dbReference type="EMBL" id="ACOM01000005">
    <property type="protein sequence ID" value="EEP53166.1"/>
    <property type="molecule type" value="Genomic_DNA"/>
</dbReference>
<evidence type="ECO:0008006" key="4">
    <source>
        <dbReference type="Google" id="ProtNLM"/>
    </source>
</evidence>
<dbReference type="Proteomes" id="UP000003081">
    <property type="component" value="Unassembled WGS sequence"/>
</dbReference>
<dbReference type="AlphaFoldDB" id="C4IGZ0"/>